<dbReference type="EMBL" id="JUEU01000158">
    <property type="protein sequence ID" value="KOP58571.1"/>
    <property type="molecule type" value="Genomic_DNA"/>
</dbReference>
<name>A0ABR5JMS6_9PSED</name>
<organism evidence="1 2">
    <name type="scientific">Pseudomonas coronafaciens pv. porri</name>
    <dbReference type="NCBI Taxonomy" id="83964"/>
    <lineage>
        <taxon>Bacteria</taxon>
        <taxon>Pseudomonadati</taxon>
        <taxon>Pseudomonadota</taxon>
        <taxon>Gammaproteobacteria</taxon>
        <taxon>Pseudomonadales</taxon>
        <taxon>Pseudomonadaceae</taxon>
        <taxon>Pseudomonas</taxon>
        <taxon>Pseudomonas coronafaciens</taxon>
    </lineage>
</organism>
<reference evidence="1 2" key="2">
    <citation type="submission" date="2015-09" db="EMBL/GenBank/DDBJ databases">
        <title>Genome analysis of Pseudomonas syringae pv. porri LMG.</title>
        <authorList>
            <person name="Rombouts S."/>
        </authorList>
    </citation>
    <scope>NUCLEOTIDE SEQUENCE [LARGE SCALE GENOMIC DNA]</scope>
    <source>
        <strain evidence="1 2">LMG 28496</strain>
    </source>
</reference>
<sequence length="116" mass="12204">MTDTNTLKVATIIPGPQENLIGPHLARGTKVILSDGSELGGITSVTLRADVRGLWKATIEVCPSEVPTFTVEITALADEERQYVLGGSLVTEGCSNVPSDGTYLLTSGERVIPHGV</sequence>
<accession>A0ABR5JMS6</accession>
<evidence type="ECO:0008006" key="3">
    <source>
        <dbReference type="Google" id="ProtNLM"/>
    </source>
</evidence>
<keyword evidence="2" id="KW-1185">Reference proteome</keyword>
<reference evidence="1 2" key="1">
    <citation type="submission" date="2014-12" db="EMBL/GenBank/DDBJ databases">
        <authorList>
            <person name="Baeyen S."/>
        </authorList>
    </citation>
    <scope>NUCLEOTIDE SEQUENCE [LARGE SCALE GENOMIC DNA]</scope>
    <source>
        <strain evidence="1 2">LMG 28496</strain>
    </source>
</reference>
<dbReference type="RefSeq" id="WP_053481286.1">
    <property type="nucleotide sequence ID" value="NZ_JTHM01000101.1"/>
</dbReference>
<dbReference type="Proteomes" id="UP000037201">
    <property type="component" value="Unassembled WGS sequence"/>
</dbReference>
<evidence type="ECO:0000313" key="2">
    <source>
        <dbReference type="Proteomes" id="UP000037201"/>
    </source>
</evidence>
<gene>
    <name evidence="1" type="ORF">OX90_14555</name>
</gene>
<protein>
    <recommendedName>
        <fullName evidence="3">Lipoprotein</fullName>
    </recommendedName>
</protein>
<comment type="caution">
    <text evidence="1">The sequence shown here is derived from an EMBL/GenBank/DDBJ whole genome shotgun (WGS) entry which is preliminary data.</text>
</comment>
<proteinExistence type="predicted"/>
<evidence type="ECO:0000313" key="1">
    <source>
        <dbReference type="EMBL" id="KOP58571.1"/>
    </source>
</evidence>